<evidence type="ECO:0000256" key="31">
    <source>
        <dbReference type="ARBA" id="ARBA00048560"/>
    </source>
</evidence>
<evidence type="ECO:0000256" key="13">
    <source>
        <dbReference type="ARBA" id="ARBA00042611"/>
    </source>
</evidence>
<evidence type="ECO:0000256" key="29">
    <source>
        <dbReference type="ARBA" id="ARBA00048264"/>
    </source>
</evidence>
<evidence type="ECO:0000256" key="28">
    <source>
        <dbReference type="ARBA" id="ARBA00047892"/>
    </source>
</evidence>
<dbReference type="GO" id="GO:0008453">
    <property type="term" value="F:alanine-glyoxylate transaminase activity"/>
    <property type="evidence" value="ECO:0007669"/>
    <property type="project" value="UniProtKB-EC"/>
</dbReference>
<comment type="catalytic activity">
    <reaction evidence="19">
        <text>2-oxobutanoate + L-alanine = (2S)-2-aminobutanoate + pyruvate</text>
        <dbReference type="Rhea" id="RHEA:77355"/>
        <dbReference type="ChEBI" id="CHEBI:15361"/>
        <dbReference type="ChEBI" id="CHEBI:16763"/>
        <dbReference type="ChEBI" id="CHEBI:57972"/>
        <dbReference type="ChEBI" id="CHEBI:74359"/>
        <dbReference type="EC" id="2.6.1.44"/>
    </reaction>
</comment>
<evidence type="ECO:0000256" key="19">
    <source>
        <dbReference type="ARBA" id="ARBA00043751"/>
    </source>
</evidence>
<evidence type="ECO:0000256" key="7">
    <source>
        <dbReference type="ARBA" id="ARBA00022679"/>
    </source>
</evidence>
<accession>A0A1I7XNP6</accession>
<comment type="catalytic activity">
    <reaction evidence="22">
        <text>N(omega),N('omega)-dimethyl-L-arginine + pyruvate = 5-(3,3'-dimethylguanidino)-2-oxopentanoate + L-alanine</text>
        <dbReference type="Rhea" id="RHEA:77307"/>
        <dbReference type="ChEBI" id="CHEBI:15361"/>
        <dbReference type="ChEBI" id="CHEBI:57972"/>
        <dbReference type="ChEBI" id="CHEBI:197308"/>
        <dbReference type="ChEBI" id="CHEBI:197310"/>
    </reaction>
</comment>
<keyword evidence="6" id="KW-0032">Aminotransferase</keyword>
<comment type="catalytic activity">
    <reaction evidence="28">
        <text>N(omega),N(omega)-dimethyl-L-arginine + glyoxylate = 5-(3,3-dimethylguanidino)-2-oxopentanoate + glycine</text>
        <dbReference type="Rhea" id="RHEA:77311"/>
        <dbReference type="ChEBI" id="CHEBI:36655"/>
        <dbReference type="ChEBI" id="CHEBI:57305"/>
        <dbReference type="ChEBI" id="CHEBI:58326"/>
        <dbReference type="ChEBI" id="CHEBI:197301"/>
    </reaction>
</comment>
<organism evidence="36 37">
    <name type="scientific">Heterorhabditis bacteriophora</name>
    <name type="common">Entomopathogenic nematode worm</name>
    <dbReference type="NCBI Taxonomy" id="37862"/>
    <lineage>
        <taxon>Eukaryota</taxon>
        <taxon>Metazoa</taxon>
        <taxon>Ecdysozoa</taxon>
        <taxon>Nematoda</taxon>
        <taxon>Chromadorea</taxon>
        <taxon>Rhabditida</taxon>
        <taxon>Rhabditina</taxon>
        <taxon>Rhabditomorpha</taxon>
        <taxon>Strongyloidea</taxon>
        <taxon>Heterorhabditidae</taxon>
        <taxon>Heterorhabditis</taxon>
    </lineage>
</organism>
<name>A0A1I7XNP6_HETBA</name>
<evidence type="ECO:0000256" key="16">
    <source>
        <dbReference type="ARBA" id="ARBA00043679"/>
    </source>
</evidence>
<comment type="cofactor">
    <cofactor evidence="1">
        <name>pyridoxal 5'-phosphate</name>
        <dbReference type="ChEBI" id="CHEBI:597326"/>
    </cofactor>
</comment>
<sequence>MQRIEQLKSFIPKSTVVFYKKPLLITRGNMQFLYDSDGKKYLDMFAGIVTVSVGHCHPKVNEALKGQLDRLWHTTSIYYTEPVLEYAEMLTATLPEHLKLYEPIRGDSSTRLSRRHWPCRISCRVYSRSRGDHSIHKRVIEEEKLQENCSIIGEYFIRQLSSIDSKLIGDVRGKKRRKNSIY</sequence>
<comment type="catalytic activity">
    <reaction evidence="30">
        <text>2-oxohexanoate + N(omega),N(omega)-dimethyl-L-arginine = L-2-aminohexanoate + 5-(3,3-dimethylguanidino)-2-oxopentanoate</text>
        <dbReference type="Rhea" id="RHEA:77363"/>
        <dbReference type="ChEBI" id="CHEBI:35177"/>
        <dbReference type="ChEBI" id="CHEBI:58326"/>
        <dbReference type="ChEBI" id="CHEBI:58455"/>
        <dbReference type="ChEBI" id="CHEBI:197301"/>
    </reaction>
</comment>
<evidence type="ECO:0000256" key="30">
    <source>
        <dbReference type="ARBA" id="ARBA00048500"/>
    </source>
</evidence>
<evidence type="ECO:0000256" key="23">
    <source>
        <dbReference type="ARBA" id="ARBA00043825"/>
    </source>
</evidence>
<dbReference type="EC" id="2.6.1.44" evidence="5"/>
<evidence type="ECO:0000256" key="1">
    <source>
        <dbReference type="ARBA" id="ARBA00001933"/>
    </source>
</evidence>
<dbReference type="InterPro" id="IPR015424">
    <property type="entry name" value="PyrdxlP-dep_Trfase"/>
</dbReference>
<evidence type="ECO:0000256" key="8">
    <source>
        <dbReference type="ARBA" id="ARBA00033660"/>
    </source>
</evidence>
<comment type="catalytic activity">
    <reaction evidence="33">
        <text>oxaloacetate + L-alanine = L-aspartate + pyruvate</text>
        <dbReference type="Rhea" id="RHEA:77347"/>
        <dbReference type="ChEBI" id="CHEBI:15361"/>
        <dbReference type="ChEBI" id="CHEBI:16452"/>
        <dbReference type="ChEBI" id="CHEBI:29991"/>
        <dbReference type="ChEBI" id="CHEBI:57972"/>
    </reaction>
</comment>
<dbReference type="PANTHER" id="PTHR45688:SF3">
    <property type="entry name" value="ALANINE--GLYOXYLATE AMINOTRANSFERASE 2, MITOCHONDRIAL"/>
    <property type="match status" value="1"/>
</dbReference>
<dbReference type="GO" id="GO:0016223">
    <property type="term" value="F:beta-alanine:pyruvate transaminase activity"/>
    <property type="evidence" value="ECO:0007669"/>
    <property type="project" value="UniProtKB-EC"/>
</dbReference>
<evidence type="ECO:0000313" key="37">
    <source>
        <dbReference type="WBParaSite" id="Hba_18960"/>
    </source>
</evidence>
<comment type="catalytic activity">
    <reaction evidence="31">
        <text>N(omega),N(omega)-dimethyl-L-arginine + 2-oxobutanoate = 5-(3,3-dimethylguanidino)-2-oxopentanoate + (2S)-2-aminobutanoate</text>
        <dbReference type="Rhea" id="RHEA:77351"/>
        <dbReference type="ChEBI" id="CHEBI:16763"/>
        <dbReference type="ChEBI" id="CHEBI:58326"/>
        <dbReference type="ChEBI" id="CHEBI:74359"/>
        <dbReference type="ChEBI" id="CHEBI:197301"/>
    </reaction>
</comment>
<evidence type="ECO:0000256" key="4">
    <source>
        <dbReference type="ARBA" id="ARBA00011881"/>
    </source>
</evidence>
<evidence type="ECO:0000256" key="22">
    <source>
        <dbReference type="ARBA" id="ARBA00043798"/>
    </source>
</evidence>
<dbReference type="GO" id="GO:0019481">
    <property type="term" value="P:L-alanine catabolic process, by transamination"/>
    <property type="evidence" value="ECO:0007669"/>
    <property type="project" value="TreeGrafter"/>
</dbReference>
<comment type="subunit">
    <text evidence="4">Homotetramer.</text>
</comment>
<dbReference type="GO" id="GO:0047305">
    <property type="term" value="F:(R)-3-amino-2-methylpropionate-pyruvate transaminase activity"/>
    <property type="evidence" value="ECO:0007669"/>
    <property type="project" value="UniProtKB-EC"/>
</dbReference>
<evidence type="ECO:0000256" key="18">
    <source>
        <dbReference type="ARBA" id="ARBA00043749"/>
    </source>
</evidence>
<evidence type="ECO:0000256" key="5">
    <source>
        <dbReference type="ARBA" id="ARBA00013049"/>
    </source>
</evidence>
<comment type="catalytic activity">
    <reaction evidence="8">
        <text>glyoxylate + L-alanine = glycine + pyruvate</text>
        <dbReference type="Rhea" id="RHEA:24248"/>
        <dbReference type="ChEBI" id="CHEBI:15361"/>
        <dbReference type="ChEBI" id="CHEBI:36655"/>
        <dbReference type="ChEBI" id="CHEBI:57305"/>
        <dbReference type="ChEBI" id="CHEBI:57972"/>
        <dbReference type="EC" id="2.6.1.44"/>
    </reaction>
    <physiologicalReaction direction="left-to-right" evidence="8">
        <dbReference type="Rhea" id="RHEA:24249"/>
    </physiologicalReaction>
</comment>
<evidence type="ECO:0000313" key="36">
    <source>
        <dbReference type="Proteomes" id="UP000095283"/>
    </source>
</evidence>
<evidence type="ECO:0000256" key="27">
    <source>
        <dbReference type="ARBA" id="ARBA00044258"/>
    </source>
</evidence>
<comment type="catalytic activity">
    <reaction evidence="17">
        <text>(R)-3-amino-2-methylpropanoate + pyruvate = 2-methyl-3-oxopropanoate + L-alanine</text>
        <dbReference type="Rhea" id="RHEA:18393"/>
        <dbReference type="ChEBI" id="CHEBI:15361"/>
        <dbReference type="ChEBI" id="CHEBI:57700"/>
        <dbReference type="ChEBI" id="CHEBI:57731"/>
        <dbReference type="ChEBI" id="CHEBI:57972"/>
        <dbReference type="EC" id="2.6.1.40"/>
    </reaction>
    <physiologicalReaction direction="left-to-right" evidence="17">
        <dbReference type="Rhea" id="RHEA:18394"/>
    </physiologicalReaction>
</comment>
<evidence type="ECO:0000256" key="35">
    <source>
        <dbReference type="ARBA" id="ARBA00058068"/>
    </source>
</evidence>
<dbReference type="EC" id="2.6.1.18" evidence="25"/>
<evidence type="ECO:0000256" key="20">
    <source>
        <dbReference type="ARBA" id="ARBA00043758"/>
    </source>
</evidence>
<evidence type="ECO:0000256" key="33">
    <source>
        <dbReference type="ARBA" id="ARBA00048916"/>
    </source>
</evidence>
<evidence type="ECO:0000256" key="24">
    <source>
        <dbReference type="ARBA" id="ARBA00043826"/>
    </source>
</evidence>
<evidence type="ECO:0000256" key="6">
    <source>
        <dbReference type="ARBA" id="ARBA00022576"/>
    </source>
</evidence>
<evidence type="ECO:0000256" key="12">
    <source>
        <dbReference type="ARBA" id="ARBA00041845"/>
    </source>
</evidence>
<comment type="catalytic activity">
    <reaction evidence="15">
        <text>N(omega),N(omega)-dimethyl-L-arginine + pyruvate = 5-(3,3-dimethylguanidino)-2-oxopentanoate + L-alanine</text>
        <dbReference type="Rhea" id="RHEA:77303"/>
        <dbReference type="ChEBI" id="CHEBI:15361"/>
        <dbReference type="ChEBI" id="CHEBI:57972"/>
        <dbReference type="ChEBI" id="CHEBI:58326"/>
        <dbReference type="ChEBI" id="CHEBI:197301"/>
    </reaction>
</comment>
<evidence type="ECO:0000256" key="14">
    <source>
        <dbReference type="ARBA" id="ARBA00042669"/>
    </source>
</evidence>
<dbReference type="EC" id="2.6.1.40" evidence="9"/>
<evidence type="ECO:0000256" key="3">
    <source>
        <dbReference type="ARBA" id="ARBA00008954"/>
    </source>
</evidence>
<comment type="catalytic activity">
    <reaction evidence="16">
        <text>(2S)-2-aminobutanoate + glyoxylate = 2-oxobutanoate + glycine</text>
        <dbReference type="Rhea" id="RHEA:77339"/>
        <dbReference type="ChEBI" id="CHEBI:16763"/>
        <dbReference type="ChEBI" id="CHEBI:36655"/>
        <dbReference type="ChEBI" id="CHEBI:57305"/>
        <dbReference type="ChEBI" id="CHEBI:74359"/>
    </reaction>
</comment>
<evidence type="ECO:0000256" key="9">
    <source>
        <dbReference type="ARBA" id="ARBA00039130"/>
    </source>
</evidence>
<dbReference type="Pfam" id="PF00202">
    <property type="entry name" value="Aminotran_3"/>
    <property type="match status" value="1"/>
</dbReference>
<comment type="catalytic activity">
    <reaction evidence="21">
        <text>L-ornithine + pyruvate = 5-amino-2-oxopentanoate + L-alanine</text>
        <dbReference type="Rhea" id="RHEA:77327"/>
        <dbReference type="ChEBI" id="CHEBI:15361"/>
        <dbReference type="ChEBI" id="CHEBI:46911"/>
        <dbReference type="ChEBI" id="CHEBI:57972"/>
        <dbReference type="ChEBI" id="CHEBI:58802"/>
    </reaction>
</comment>
<evidence type="ECO:0000256" key="2">
    <source>
        <dbReference type="ARBA" id="ARBA00004173"/>
    </source>
</evidence>
<evidence type="ECO:0000256" key="34">
    <source>
        <dbReference type="ARBA" id="ARBA00049480"/>
    </source>
</evidence>
<evidence type="ECO:0000256" key="21">
    <source>
        <dbReference type="ARBA" id="ARBA00043777"/>
    </source>
</evidence>
<dbReference type="PANTHER" id="PTHR45688">
    <property type="match status" value="1"/>
</dbReference>
<evidence type="ECO:0000256" key="15">
    <source>
        <dbReference type="ARBA" id="ARBA00043669"/>
    </source>
</evidence>
<comment type="similarity">
    <text evidence="3">Belongs to the class-III pyridoxal-phosphate-dependent aminotransferase family.</text>
</comment>
<dbReference type="SUPFAM" id="SSF53383">
    <property type="entry name" value="PLP-dependent transferases"/>
    <property type="match status" value="1"/>
</dbReference>
<comment type="catalytic activity">
    <reaction evidence="20">
        <text>N(omega)-methyl-L-arginine + pyruvate = 5-(3-methylguanidino)-2-oxopentanoate + L-alanine</text>
        <dbReference type="Rhea" id="RHEA:77319"/>
        <dbReference type="ChEBI" id="CHEBI:15361"/>
        <dbReference type="ChEBI" id="CHEBI:57972"/>
        <dbReference type="ChEBI" id="CHEBI:114953"/>
        <dbReference type="ChEBI" id="CHEBI:197314"/>
    </reaction>
</comment>
<comment type="subcellular location">
    <subcellularLocation>
        <location evidence="2">Mitochondrion</location>
    </subcellularLocation>
</comment>
<dbReference type="InterPro" id="IPR005814">
    <property type="entry name" value="Aminotrans_3"/>
</dbReference>
<evidence type="ECO:0000256" key="32">
    <source>
        <dbReference type="ARBA" id="ARBA00048760"/>
    </source>
</evidence>
<comment type="catalytic activity">
    <reaction evidence="18">
        <text>N(omega),N(omega)-dimethyl-L-arginine + oxaloacetate = 5-(3,3-dimethylguanidino)-2-oxopentanoate + L-aspartate</text>
        <dbReference type="Rhea" id="RHEA:77343"/>
        <dbReference type="ChEBI" id="CHEBI:16452"/>
        <dbReference type="ChEBI" id="CHEBI:29991"/>
        <dbReference type="ChEBI" id="CHEBI:58326"/>
        <dbReference type="ChEBI" id="CHEBI:197301"/>
    </reaction>
</comment>
<comment type="function">
    <text evidence="35">Multifunctional aminotransferase with a broad substrate specificity. Catalyzes the conversion of glyoxylate to glycine using alanine as the amino donor. Catalyzes metabolism of not L- but the D-isomer of D-beta-aminoisobutyric acid to generate 2-methyl-3-oxopropanoate and alanine. Catalyzes the transfer of the amino group from beta-alanine to pyruvate to yield L-alanine and 3-oxopropanoate. Can metabolize NG-monomethyl-L-arginine (NMMA), asymmetric NG,NG-dimethyl-L-arginine (ADMA) and symmetric NG,N'G-dimethyl-L-arginine (SDMA). ADMA is a potent inhibitor of nitric-oxide (NO) synthase, and this activity provides mechanism through which the kidney regulates blood pressure.</text>
</comment>
<evidence type="ECO:0000256" key="17">
    <source>
        <dbReference type="ARBA" id="ARBA00043726"/>
    </source>
</evidence>
<comment type="catalytic activity">
    <reaction evidence="29">
        <text>L-ornithine + glyoxylate = 5-amino-2-oxopentanoate + glycine</text>
        <dbReference type="Rhea" id="RHEA:77331"/>
        <dbReference type="ChEBI" id="CHEBI:36655"/>
        <dbReference type="ChEBI" id="CHEBI:46911"/>
        <dbReference type="ChEBI" id="CHEBI:57305"/>
        <dbReference type="ChEBI" id="CHEBI:58802"/>
    </reaction>
</comment>
<dbReference type="GO" id="GO:0030170">
    <property type="term" value="F:pyridoxal phosphate binding"/>
    <property type="evidence" value="ECO:0007669"/>
    <property type="project" value="InterPro"/>
</dbReference>
<keyword evidence="36" id="KW-1185">Reference proteome</keyword>
<evidence type="ECO:0000256" key="11">
    <source>
        <dbReference type="ARBA" id="ARBA00041662"/>
    </source>
</evidence>
<dbReference type="WBParaSite" id="Hba_18960">
    <property type="protein sequence ID" value="Hba_18960"/>
    <property type="gene ID" value="Hba_18960"/>
</dbReference>
<comment type="catalytic activity">
    <reaction evidence="32">
        <text>N(omega)-methyl-L-arginine + glyoxylate = 5-(3-methylguanidino)-2-oxopentanoate + glycine</text>
        <dbReference type="Rhea" id="RHEA:77323"/>
        <dbReference type="ChEBI" id="CHEBI:36655"/>
        <dbReference type="ChEBI" id="CHEBI:57305"/>
        <dbReference type="ChEBI" id="CHEBI:114953"/>
        <dbReference type="ChEBI" id="CHEBI:197314"/>
    </reaction>
</comment>
<protein>
    <recommendedName>
        <fullName evidence="10">Alanine--glyoxylate aminotransferase 2, mitochondrial</fullName>
        <ecNumber evidence="25">2.6.1.18</ecNumber>
        <ecNumber evidence="9">2.6.1.40</ecNumber>
        <ecNumber evidence="5">2.6.1.44</ecNumber>
    </recommendedName>
    <alternativeName>
        <fullName evidence="11">(R)-3-amino-2-methylpropionate--pyruvate transaminase</fullName>
    </alternativeName>
    <alternativeName>
        <fullName evidence="13">Beta-ALAAT II</fullName>
    </alternativeName>
    <alternativeName>
        <fullName evidence="14">Beta-alanine-pyruvate aminotransferase</fullName>
    </alternativeName>
    <alternativeName>
        <fullName evidence="27">D-3-aminoisobutyrate-pyruvate aminotransferase</fullName>
    </alternativeName>
    <alternativeName>
        <fullName evidence="12">D-AIBAT</fullName>
    </alternativeName>
    <alternativeName>
        <fullName evidence="26">D-beta-aminoisobutyrate-pyruvate aminotransferase</fullName>
    </alternativeName>
</protein>
<dbReference type="GO" id="GO:0005739">
    <property type="term" value="C:mitochondrion"/>
    <property type="evidence" value="ECO:0007669"/>
    <property type="project" value="UniProtKB-SubCell"/>
</dbReference>
<reference evidence="37" key="1">
    <citation type="submission" date="2016-11" db="UniProtKB">
        <authorList>
            <consortium name="WormBaseParasite"/>
        </authorList>
    </citation>
    <scope>IDENTIFICATION</scope>
</reference>
<comment type="catalytic activity">
    <reaction evidence="34">
        <text>N(omega),N('omega)-dimethyl-L-arginine + glyoxylate = 5-(3,3'-dimethylguanidino)-2-oxopentanoate + glycine</text>
        <dbReference type="Rhea" id="RHEA:77315"/>
        <dbReference type="ChEBI" id="CHEBI:36655"/>
        <dbReference type="ChEBI" id="CHEBI:57305"/>
        <dbReference type="ChEBI" id="CHEBI:197308"/>
        <dbReference type="ChEBI" id="CHEBI:197310"/>
    </reaction>
</comment>
<evidence type="ECO:0000256" key="10">
    <source>
        <dbReference type="ARBA" id="ARBA00039862"/>
    </source>
</evidence>
<proteinExistence type="inferred from homology"/>
<comment type="catalytic activity">
    <reaction evidence="23">
        <text>3-oxopropanoate + L-alanine = beta-alanine + pyruvate</text>
        <dbReference type="Rhea" id="RHEA:14077"/>
        <dbReference type="ChEBI" id="CHEBI:15361"/>
        <dbReference type="ChEBI" id="CHEBI:33190"/>
        <dbReference type="ChEBI" id="CHEBI:57966"/>
        <dbReference type="ChEBI" id="CHEBI:57972"/>
        <dbReference type="EC" id="2.6.1.18"/>
    </reaction>
    <physiologicalReaction direction="right-to-left" evidence="23">
        <dbReference type="Rhea" id="RHEA:14079"/>
    </physiologicalReaction>
</comment>
<dbReference type="Gene3D" id="3.90.1150.10">
    <property type="entry name" value="Aspartate Aminotransferase, domain 1"/>
    <property type="match status" value="2"/>
</dbReference>
<dbReference type="InterPro" id="IPR015422">
    <property type="entry name" value="PyrdxlP-dep_Trfase_small"/>
</dbReference>
<evidence type="ECO:0000256" key="26">
    <source>
        <dbReference type="ARBA" id="ARBA00044257"/>
    </source>
</evidence>
<evidence type="ECO:0000256" key="25">
    <source>
        <dbReference type="ARBA" id="ARBA00044055"/>
    </source>
</evidence>
<dbReference type="AlphaFoldDB" id="A0A1I7XNP6"/>
<dbReference type="Proteomes" id="UP000095283">
    <property type="component" value="Unplaced"/>
</dbReference>
<dbReference type="GO" id="GO:0009436">
    <property type="term" value="P:glyoxylate catabolic process"/>
    <property type="evidence" value="ECO:0007669"/>
    <property type="project" value="TreeGrafter"/>
</dbReference>
<comment type="catalytic activity">
    <reaction evidence="24">
        <text>2-oxopentanoate + N(omega),N(omega)-dimethyl-L-arginine = 5-(3,3-dimethylguanidino)-2-oxopentanoate + L-2-aminopentanoate</text>
        <dbReference type="Rhea" id="RHEA:77359"/>
        <dbReference type="ChEBI" id="CHEBI:28644"/>
        <dbReference type="ChEBI" id="CHEBI:58326"/>
        <dbReference type="ChEBI" id="CHEBI:58441"/>
        <dbReference type="ChEBI" id="CHEBI:197301"/>
    </reaction>
</comment>
<keyword evidence="7" id="KW-0808">Transferase</keyword>